<accession>A0A1Z4KUE2</accession>
<reference evidence="1 2" key="1">
    <citation type="submission" date="2017-06" db="EMBL/GenBank/DDBJ databases">
        <title>Genome sequencing of cyanobaciteial culture collection at National Institute for Environmental Studies (NIES).</title>
        <authorList>
            <person name="Hirose Y."/>
            <person name="Shimura Y."/>
            <person name="Fujisawa T."/>
            <person name="Nakamura Y."/>
            <person name="Kawachi M."/>
        </authorList>
    </citation>
    <scope>NUCLEOTIDE SEQUENCE [LARGE SCALE GENOMIC DNA]</scope>
    <source>
        <strain evidence="1 2">NIES-23</strain>
        <plasmid evidence="2">Plasmid Plasmid1 dna</plasmid>
    </source>
</reference>
<dbReference type="EMBL" id="AP018217">
    <property type="protein sequence ID" value="BAY72665.1"/>
    <property type="molecule type" value="Genomic_DNA"/>
</dbReference>
<dbReference type="Proteomes" id="UP000217507">
    <property type="component" value="Plasmid Plasmid1 dna"/>
</dbReference>
<evidence type="ECO:0000313" key="2">
    <source>
        <dbReference type="Proteomes" id="UP000217507"/>
    </source>
</evidence>
<organism evidence="1 2">
    <name type="scientific">Trichormus variabilis NIES-23</name>
    <dbReference type="NCBI Taxonomy" id="1973479"/>
    <lineage>
        <taxon>Bacteria</taxon>
        <taxon>Bacillati</taxon>
        <taxon>Cyanobacteriota</taxon>
        <taxon>Cyanophyceae</taxon>
        <taxon>Nostocales</taxon>
        <taxon>Nostocaceae</taxon>
        <taxon>Trichormus</taxon>
    </lineage>
</organism>
<protein>
    <recommendedName>
        <fullName evidence="3">PEP-CTERM protein-sorting domain-containing protein</fullName>
    </recommendedName>
</protein>
<name>A0A1Z4KUE2_ANAVA</name>
<dbReference type="InterPro" id="IPR013424">
    <property type="entry name" value="Ice-binding_C"/>
</dbReference>
<gene>
    <name evidence="1" type="ORF">NIES23_54930</name>
</gene>
<sequence>MNQVRLPKVSVAVIGLVVASVFHATPVLGAILTRQEFSGNFTLVDTTSPFLTNSLPFESEYSGFVVYSKDGTLSDWELNVNNLDLNLNPGSTNGGNLTPDVDFELDSRSNWNLVVDFGIAFDAPRYTLERTSSSEISLTGEVGRAGTYIYQDSAANITLSSSSTSVPEPSSLLGLLFGVGAIAVSKKASQTKSEA</sequence>
<dbReference type="AlphaFoldDB" id="A0A1Z4KUE2"/>
<geneLocation type="plasmid" evidence="1">
    <name>plasmid1</name>
</geneLocation>
<proteinExistence type="predicted"/>
<dbReference type="NCBIfam" id="TIGR02595">
    <property type="entry name" value="PEP_CTERM"/>
    <property type="match status" value="1"/>
</dbReference>
<keyword evidence="1" id="KW-0614">Plasmid</keyword>
<evidence type="ECO:0008006" key="3">
    <source>
        <dbReference type="Google" id="ProtNLM"/>
    </source>
</evidence>
<evidence type="ECO:0000313" key="1">
    <source>
        <dbReference type="EMBL" id="BAY72665.1"/>
    </source>
</evidence>